<evidence type="ECO:0000256" key="1">
    <source>
        <dbReference type="ARBA" id="ARBA00022741"/>
    </source>
</evidence>
<proteinExistence type="predicted"/>
<evidence type="ECO:0000313" key="5">
    <source>
        <dbReference type="EMBL" id="MFC5509028.1"/>
    </source>
</evidence>
<dbReference type="InterPro" id="IPR003833">
    <property type="entry name" value="CT_C_D"/>
</dbReference>
<evidence type="ECO:0000256" key="2">
    <source>
        <dbReference type="ARBA" id="ARBA00022801"/>
    </source>
</evidence>
<dbReference type="SUPFAM" id="SSF50891">
    <property type="entry name" value="Cyclophilin-like"/>
    <property type="match status" value="1"/>
</dbReference>
<reference evidence="6" key="1">
    <citation type="journal article" date="2019" name="Int. J. Syst. Evol. Microbiol.">
        <title>The Global Catalogue of Microorganisms (GCM) 10K type strain sequencing project: providing services to taxonomists for standard genome sequencing and annotation.</title>
        <authorList>
            <consortium name="The Broad Institute Genomics Platform"/>
            <consortium name="The Broad Institute Genome Sequencing Center for Infectious Disease"/>
            <person name="Wu L."/>
            <person name="Ma J."/>
        </authorList>
    </citation>
    <scope>NUCLEOTIDE SEQUENCE [LARGE SCALE GENOMIC DNA]</scope>
    <source>
        <strain evidence="6">CCUG 43117</strain>
    </source>
</reference>
<sequence length="245" mass="26470">MSQDAPAAPKFLDAGEAALVVEFGRSVDPALSDRVLALDAALAANPPEGLRELVPTYRSLMIHYDPLRLDRARLVSHVRAALSGPAPVASRNSALWTLPCCYAPPHGEDLAEMAGLLGLTADRAAELHAAGRYRVYMYGFSPGFTYLGGLPEPLAISRRPRPRPPHDSRAVLVGGGLCAVAHFAMPTGWYVVGRTPERLYAPERSSAFLFEPGDSLCFEPIDEHTFASLEARAETGERIARRQPA</sequence>
<name>A0ABW0P9G6_9HYPH</name>
<evidence type="ECO:0000313" key="6">
    <source>
        <dbReference type="Proteomes" id="UP001596060"/>
    </source>
</evidence>
<evidence type="ECO:0000259" key="4">
    <source>
        <dbReference type="SMART" id="SM00796"/>
    </source>
</evidence>
<dbReference type="GO" id="GO:0016787">
    <property type="term" value="F:hydrolase activity"/>
    <property type="evidence" value="ECO:0007669"/>
    <property type="project" value="UniProtKB-KW"/>
</dbReference>
<dbReference type="Proteomes" id="UP001596060">
    <property type="component" value="Unassembled WGS sequence"/>
</dbReference>
<keyword evidence="6" id="KW-1185">Reference proteome</keyword>
<keyword evidence="3" id="KW-0067">ATP-binding</keyword>
<dbReference type="RefSeq" id="WP_067254508.1">
    <property type="nucleotide sequence ID" value="NZ_JBHSLU010000134.1"/>
</dbReference>
<dbReference type="PANTHER" id="PTHR34698">
    <property type="entry name" value="5-OXOPROLINASE SUBUNIT B"/>
    <property type="match status" value="1"/>
</dbReference>
<dbReference type="Gene3D" id="2.40.100.10">
    <property type="entry name" value="Cyclophilin-like"/>
    <property type="match status" value="1"/>
</dbReference>
<dbReference type="SMART" id="SM00796">
    <property type="entry name" value="AHS1"/>
    <property type="match status" value="1"/>
</dbReference>
<organism evidence="5 6">
    <name type="scientific">Bosea massiliensis</name>
    <dbReference type="NCBI Taxonomy" id="151419"/>
    <lineage>
        <taxon>Bacteria</taxon>
        <taxon>Pseudomonadati</taxon>
        <taxon>Pseudomonadota</taxon>
        <taxon>Alphaproteobacteria</taxon>
        <taxon>Hyphomicrobiales</taxon>
        <taxon>Boseaceae</taxon>
        <taxon>Bosea</taxon>
    </lineage>
</organism>
<feature type="domain" description="Carboxyltransferase" evidence="4">
    <location>
        <begin position="9"/>
        <end position="210"/>
    </location>
</feature>
<comment type="caution">
    <text evidence="5">The sequence shown here is derived from an EMBL/GenBank/DDBJ whole genome shotgun (WGS) entry which is preliminary data.</text>
</comment>
<dbReference type="EMBL" id="JBHSLU010000134">
    <property type="protein sequence ID" value="MFC5509028.1"/>
    <property type="molecule type" value="Genomic_DNA"/>
</dbReference>
<keyword evidence="2 5" id="KW-0378">Hydrolase</keyword>
<dbReference type="InterPro" id="IPR010016">
    <property type="entry name" value="PxpB"/>
</dbReference>
<protein>
    <submittedName>
        <fullName evidence="5">Allophanate hydrolase subunit 1</fullName>
    </submittedName>
</protein>
<dbReference type="InterPro" id="IPR029000">
    <property type="entry name" value="Cyclophilin-like_dom_sf"/>
</dbReference>
<dbReference type="PANTHER" id="PTHR34698:SF2">
    <property type="entry name" value="5-OXOPROLINASE SUBUNIT B"/>
    <property type="match status" value="1"/>
</dbReference>
<evidence type="ECO:0000256" key="3">
    <source>
        <dbReference type="ARBA" id="ARBA00022840"/>
    </source>
</evidence>
<dbReference type="SUPFAM" id="SSF160467">
    <property type="entry name" value="PH0987 N-terminal domain-like"/>
    <property type="match status" value="1"/>
</dbReference>
<accession>A0ABW0P9G6</accession>
<keyword evidence="1" id="KW-0547">Nucleotide-binding</keyword>
<gene>
    <name evidence="5" type="ORF">ACFPN9_27745</name>
</gene>
<dbReference type="Gene3D" id="3.30.1360.40">
    <property type="match status" value="1"/>
</dbReference>
<dbReference type="Pfam" id="PF02682">
    <property type="entry name" value="CT_C_D"/>
    <property type="match status" value="1"/>
</dbReference>